<reference evidence="7 8" key="1">
    <citation type="submission" date="2014-07" db="EMBL/GenBank/DDBJ databases">
        <title>Genome Sequencing of Dermacoccus nishinomiyaensis.</title>
        <authorList>
            <person name="Hong K.W."/>
            <person name="Chan K.G."/>
        </authorList>
    </citation>
    <scope>NUCLEOTIDE SEQUENCE [LARGE SCALE GENOMIC DNA]</scope>
    <source>
        <strain evidence="7 8">M25</strain>
    </source>
</reference>
<name>A0A075JKS1_9MICO</name>
<dbReference type="PANTHER" id="PTHR30606:SF10">
    <property type="entry name" value="PHOSPHATIDYLINOSITOL MANNOSIDE ACYLTRANSFERASE"/>
    <property type="match status" value="1"/>
</dbReference>
<dbReference type="EMBL" id="CP008889">
    <property type="protein sequence ID" value="AIF40688.1"/>
    <property type="molecule type" value="Genomic_DNA"/>
</dbReference>
<evidence type="ECO:0000256" key="2">
    <source>
        <dbReference type="ARBA" id="ARBA00022475"/>
    </source>
</evidence>
<dbReference type="NCBIfam" id="NF005919">
    <property type="entry name" value="PRK07920.1"/>
    <property type="match status" value="1"/>
</dbReference>
<evidence type="ECO:0000256" key="6">
    <source>
        <dbReference type="ARBA" id="ARBA00023315"/>
    </source>
</evidence>
<dbReference type="KEGG" id="dni:HX89_06775"/>
<keyword evidence="2" id="KW-1003">Cell membrane</keyword>
<keyword evidence="3" id="KW-0997">Cell inner membrane</keyword>
<dbReference type="InterPro" id="IPR004960">
    <property type="entry name" value="LipA_acyltrans"/>
</dbReference>
<dbReference type="PANTHER" id="PTHR30606">
    <property type="entry name" value="LIPID A BIOSYNTHESIS LAUROYL ACYLTRANSFERASE"/>
    <property type="match status" value="1"/>
</dbReference>
<evidence type="ECO:0000313" key="8">
    <source>
        <dbReference type="Proteomes" id="UP000027986"/>
    </source>
</evidence>
<dbReference type="GO" id="GO:0016746">
    <property type="term" value="F:acyltransferase activity"/>
    <property type="evidence" value="ECO:0007669"/>
    <property type="project" value="UniProtKB-KW"/>
</dbReference>
<keyword evidence="4 7" id="KW-0808">Transferase</keyword>
<evidence type="ECO:0000256" key="4">
    <source>
        <dbReference type="ARBA" id="ARBA00022679"/>
    </source>
</evidence>
<dbReference type="Pfam" id="PF03279">
    <property type="entry name" value="Lip_A_acyltrans"/>
    <property type="match status" value="1"/>
</dbReference>
<organism evidence="7 8">
    <name type="scientific">Dermacoccus nishinomiyaensis</name>
    <dbReference type="NCBI Taxonomy" id="1274"/>
    <lineage>
        <taxon>Bacteria</taxon>
        <taxon>Bacillati</taxon>
        <taxon>Actinomycetota</taxon>
        <taxon>Actinomycetes</taxon>
        <taxon>Micrococcales</taxon>
        <taxon>Dermacoccaceae</taxon>
        <taxon>Dermacoccus</taxon>
    </lineage>
</organism>
<evidence type="ECO:0000256" key="3">
    <source>
        <dbReference type="ARBA" id="ARBA00022519"/>
    </source>
</evidence>
<dbReference type="OrthoDB" id="9803456at2"/>
<keyword evidence="8" id="KW-1185">Reference proteome</keyword>
<evidence type="ECO:0000256" key="5">
    <source>
        <dbReference type="ARBA" id="ARBA00023136"/>
    </source>
</evidence>
<dbReference type="GO" id="GO:0009247">
    <property type="term" value="P:glycolipid biosynthetic process"/>
    <property type="evidence" value="ECO:0007669"/>
    <property type="project" value="UniProtKB-ARBA"/>
</dbReference>
<protein>
    <submittedName>
        <fullName evidence="7">Lipid A biosynthesis acyltransferase</fullName>
    </submittedName>
</protein>
<dbReference type="RefSeq" id="WP_038567941.1">
    <property type="nucleotide sequence ID" value="NZ_CP008889.1"/>
</dbReference>
<dbReference type="AlphaFoldDB" id="A0A075JKS1"/>
<dbReference type="GO" id="GO:0005886">
    <property type="term" value="C:plasma membrane"/>
    <property type="evidence" value="ECO:0007669"/>
    <property type="project" value="UniProtKB-SubCell"/>
</dbReference>
<dbReference type="GeneID" id="41840868"/>
<evidence type="ECO:0000256" key="1">
    <source>
        <dbReference type="ARBA" id="ARBA00004533"/>
    </source>
</evidence>
<sequence>MAAEGLTTRARDAVTVAAFKGAWWGVRALPERAAHRLFDVIADVTTRRGGASVARMRSNYAIVRPELDDAALDALVAAGVRSYLRYWCEAFRLPSLTREQIAERVTTSGELEATRSMLADGRSVVAYLGHLGNWDLAGAWSASQLAHVTTVAERLEPDALFRAFLHFREELGMTIIPLTKGENVLGQVETLVREPGAFAPLLSDRDLTSRGVTVDLCGEPASLAAGPAVIARRTGAALVPITITYRRRDGGSGWGIAIRFHPAVDIAHTDDARADVQAAVQACADALGGAIREHTQDWHMMQRVFVRDLDARWG</sequence>
<evidence type="ECO:0000313" key="7">
    <source>
        <dbReference type="EMBL" id="AIF40688.1"/>
    </source>
</evidence>
<dbReference type="CDD" id="cd07984">
    <property type="entry name" value="LPLAT_LABLAT-like"/>
    <property type="match status" value="1"/>
</dbReference>
<comment type="subcellular location">
    <subcellularLocation>
        <location evidence="1">Cell inner membrane</location>
    </subcellularLocation>
</comment>
<dbReference type="eggNOG" id="COG1560">
    <property type="taxonomic scope" value="Bacteria"/>
</dbReference>
<keyword evidence="6 7" id="KW-0012">Acyltransferase</keyword>
<keyword evidence="5" id="KW-0472">Membrane</keyword>
<dbReference type="HOGENOM" id="CLU_049421_3_0_11"/>
<gene>
    <name evidence="7" type="ORF">HX89_06775</name>
</gene>
<proteinExistence type="predicted"/>
<accession>A0A075JKS1</accession>
<dbReference type="Proteomes" id="UP000027986">
    <property type="component" value="Chromosome"/>
</dbReference>